<evidence type="ECO:0000313" key="2">
    <source>
        <dbReference type="EMBL" id="KTB30716.1"/>
    </source>
</evidence>
<reference evidence="2 3" key="1">
    <citation type="submission" date="2015-12" db="EMBL/GenBank/DDBJ databases">
        <title>Draft genome sequence of Moniliophthora roreri, the causal agent of frosty pod rot of cacao.</title>
        <authorList>
            <person name="Aime M.C."/>
            <person name="Diaz-Valderrama J.R."/>
            <person name="Kijpornyongpan T."/>
            <person name="Phillips-Mora W."/>
        </authorList>
    </citation>
    <scope>NUCLEOTIDE SEQUENCE [LARGE SCALE GENOMIC DNA]</scope>
    <source>
        <strain evidence="2 3">MCA 2952</strain>
    </source>
</reference>
<organism evidence="2 3">
    <name type="scientific">Moniliophthora roreri</name>
    <name type="common">Frosty pod rot fungus</name>
    <name type="synonym">Monilia roreri</name>
    <dbReference type="NCBI Taxonomy" id="221103"/>
    <lineage>
        <taxon>Eukaryota</taxon>
        <taxon>Fungi</taxon>
        <taxon>Dikarya</taxon>
        <taxon>Basidiomycota</taxon>
        <taxon>Agaricomycotina</taxon>
        <taxon>Agaricomycetes</taxon>
        <taxon>Agaricomycetidae</taxon>
        <taxon>Agaricales</taxon>
        <taxon>Marasmiineae</taxon>
        <taxon>Marasmiaceae</taxon>
        <taxon>Moniliophthora</taxon>
    </lineage>
</organism>
<feature type="domain" description="Ricin B lectin" evidence="1">
    <location>
        <begin position="6"/>
        <end position="68"/>
    </location>
</feature>
<proteinExistence type="predicted"/>
<evidence type="ECO:0000259" key="1">
    <source>
        <dbReference type="Pfam" id="PF14200"/>
    </source>
</evidence>
<sequence>MSLVQGQAYTIVNMASNTVIDISGSDNKTVQCWQNNGGYSNQKWVALIAGDGWTFKNGRTGAYLSLSDYCGGSSNRVIGSNIPVVWTLTAVDASQLIFNVKLPLSSKPYSLDLEGSSAQDGAPIIMFQPTNNPNQNWKFVKS</sequence>
<accession>A0A0W0F342</accession>
<gene>
    <name evidence="2" type="ORF">WG66_16711</name>
</gene>
<dbReference type="InterPro" id="IPR035992">
    <property type="entry name" value="Ricin_B-like_lectins"/>
</dbReference>
<dbReference type="EMBL" id="LATX01002371">
    <property type="protein sequence ID" value="KTB30716.1"/>
    <property type="molecule type" value="Genomic_DNA"/>
</dbReference>
<comment type="caution">
    <text evidence="2">The sequence shown here is derived from an EMBL/GenBank/DDBJ whole genome shotgun (WGS) entry which is preliminary data.</text>
</comment>
<dbReference type="SUPFAM" id="SSF50370">
    <property type="entry name" value="Ricin B-like lectins"/>
    <property type="match status" value="1"/>
</dbReference>
<dbReference type="Pfam" id="PF14200">
    <property type="entry name" value="RicinB_lectin_2"/>
    <property type="match status" value="1"/>
</dbReference>
<dbReference type="AlphaFoldDB" id="A0A0W0F342"/>
<dbReference type="InterPro" id="IPR000772">
    <property type="entry name" value="Ricin_B_lectin"/>
</dbReference>
<protein>
    <recommendedName>
        <fullName evidence="1">Ricin B lectin domain-containing protein</fullName>
    </recommendedName>
</protein>
<name>A0A0W0F342_MONRR</name>
<dbReference type="Gene3D" id="2.80.10.50">
    <property type="match status" value="1"/>
</dbReference>
<dbReference type="Proteomes" id="UP000054988">
    <property type="component" value="Unassembled WGS sequence"/>
</dbReference>
<evidence type="ECO:0000313" key="3">
    <source>
        <dbReference type="Proteomes" id="UP000054988"/>
    </source>
</evidence>